<keyword evidence="3" id="KW-0469">Meiosis</keyword>
<dbReference type="GO" id="GO:0007130">
    <property type="term" value="P:synaptonemal complex assembly"/>
    <property type="evidence" value="ECO:0007669"/>
    <property type="project" value="InterPro"/>
</dbReference>
<dbReference type="GO" id="GO:0000795">
    <property type="term" value="C:synaptonemal complex"/>
    <property type="evidence" value="ECO:0007669"/>
    <property type="project" value="InterPro"/>
</dbReference>
<dbReference type="PANTHER" id="PTHR21731">
    <property type="entry name" value="SYNAPTONEMAL COMPLEX CENTRAL ELEMENT PROTEIN 1-LIKE"/>
    <property type="match status" value="1"/>
</dbReference>
<dbReference type="OMA" id="QYRCEIQ"/>
<protein>
    <submittedName>
        <fullName evidence="5">Synaptonemal complex central element protein 1-like</fullName>
    </submittedName>
</protein>
<reference evidence="5 6" key="1">
    <citation type="journal article" date="2011" name="Genome Biol. Evol.">
        <title>Integration of the genetic map and genome assembly of fugu facilitates insights into distinct features of genome evolution in teleosts and mammals.</title>
        <authorList>
            <person name="Kai W."/>
            <person name="Kikuchi K."/>
            <person name="Tohari S."/>
            <person name="Chew A.K."/>
            <person name="Tay A."/>
            <person name="Fujiwara A."/>
            <person name="Hosoya S."/>
            <person name="Suetake H."/>
            <person name="Naruse K."/>
            <person name="Brenner S."/>
            <person name="Suzuki Y."/>
            <person name="Venkatesh B."/>
        </authorList>
    </citation>
    <scope>NUCLEOTIDE SEQUENCE [LARGE SCALE GENOMIC DNA]</scope>
</reference>
<evidence type="ECO:0000313" key="5">
    <source>
        <dbReference type="Ensembl" id="ENSTRUP00000088164.1"/>
    </source>
</evidence>
<organism evidence="5 6">
    <name type="scientific">Takifugu rubripes</name>
    <name type="common">Japanese pufferfish</name>
    <name type="synonym">Fugu rubripes</name>
    <dbReference type="NCBI Taxonomy" id="31033"/>
    <lineage>
        <taxon>Eukaryota</taxon>
        <taxon>Metazoa</taxon>
        <taxon>Chordata</taxon>
        <taxon>Craniata</taxon>
        <taxon>Vertebrata</taxon>
        <taxon>Euteleostomi</taxon>
        <taxon>Actinopterygii</taxon>
        <taxon>Neopterygii</taxon>
        <taxon>Teleostei</taxon>
        <taxon>Neoteleostei</taxon>
        <taxon>Acanthomorphata</taxon>
        <taxon>Eupercaria</taxon>
        <taxon>Tetraodontiformes</taxon>
        <taxon>Tetradontoidea</taxon>
        <taxon>Tetraodontidae</taxon>
        <taxon>Takifugu</taxon>
    </lineage>
</organism>
<dbReference type="FunCoup" id="A0A674PRJ4">
    <property type="interactions" value="126"/>
</dbReference>
<evidence type="ECO:0000256" key="4">
    <source>
        <dbReference type="SAM" id="Coils"/>
    </source>
</evidence>
<gene>
    <name evidence="5" type="primary">si:ch211-199g17.9</name>
</gene>
<accession>A0A674PRJ4</accession>
<dbReference type="Pfam" id="PF15233">
    <property type="entry name" value="SYCE1"/>
    <property type="match status" value="1"/>
</dbReference>
<dbReference type="InterPro" id="IPR026676">
    <property type="entry name" value="SYCE1"/>
</dbReference>
<evidence type="ECO:0000256" key="1">
    <source>
        <dbReference type="ARBA" id="ARBA00010094"/>
    </source>
</evidence>
<feature type="coiled-coil region" evidence="4">
    <location>
        <begin position="35"/>
        <end position="184"/>
    </location>
</feature>
<evidence type="ECO:0000256" key="2">
    <source>
        <dbReference type="ARBA" id="ARBA00023054"/>
    </source>
</evidence>
<name>A0A674PRJ4_TAKRU</name>
<keyword evidence="6" id="KW-1185">Reference proteome</keyword>
<evidence type="ECO:0000256" key="3">
    <source>
        <dbReference type="ARBA" id="ARBA00023254"/>
    </source>
</evidence>
<proteinExistence type="inferred from homology"/>
<dbReference type="Proteomes" id="UP000005226">
    <property type="component" value="Chromosome 12"/>
</dbReference>
<dbReference type="InParanoid" id="A0A674PRJ4"/>
<dbReference type="PANTHER" id="PTHR21731:SF1">
    <property type="entry name" value="SYNAPTONEMAL COMPLEX CENTRAL ELEMENT PROTEIN 1-LIKE"/>
    <property type="match status" value="1"/>
</dbReference>
<evidence type="ECO:0000313" key="6">
    <source>
        <dbReference type="Proteomes" id="UP000005226"/>
    </source>
</evidence>
<reference evidence="5" key="2">
    <citation type="submission" date="2025-08" db="UniProtKB">
        <authorList>
            <consortium name="Ensembl"/>
        </authorList>
    </citation>
    <scope>IDENTIFICATION</scope>
</reference>
<dbReference type="OrthoDB" id="8931744at2759"/>
<dbReference type="GeneID" id="105417139"/>
<dbReference type="GeneTree" id="ENSGT00940000172951"/>
<sequence length="196" mass="22876">MEDLVSILRLNEDGTDKAPKVEELMCTLRSLQKGESNLDKEISELTSTCDSLQEELHTLEIKVHQLEEIHKQKEELFKKIEFQCEETGQDCAKQMNVSKLHCDVLEQYKCEIQELHLKLQKQRVKLENQLLDLIEQHKFLESMFSLKNLPNEINRAETTNNQLLSVEQAKIARLCQLNEELEQVKQLEATAKTQEE</sequence>
<comment type="similarity">
    <text evidence="1">Belongs to the SYCE family.</text>
</comment>
<dbReference type="KEGG" id="tru:105417139"/>
<keyword evidence="2 4" id="KW-0175">Coiled coil</keyword>
<dbReference type="AlphaFoldDB" id="A0A674PRJ4"/>
<reference evidence="5" key="3">
    <citation type="submission" date="2025-09" db="UniProtKB">
        <authorList>
            <consortium name="Ensembl"/>
        </authorList>
    </citation>
    <scope>IDENTIFICATION</scope>
</reference>
<dbReference type="Ensembl" id="ENSTRUT00000061733.1">
    <property type="protein sequence ID" value="ENSTRUP00000088164.1"/>
    <property type="gene ID" value="ENSTRUG00000029207.1"/>
</dbReference>